<evidence type="ECO:0000313" key="2">
    <source>
        <dbReference type="EMBL" id="RZC34548.1"/>
    </source>
</evidence>
<feature type="non-terminal residue" evidence="2">
    <location>
        <position position="433"/>
    </location>
</feature>
<dbReference type="EMBL" id="QDEB01079112">
    <property type="protein sequence ID" value="RZC34548.1"/>
    <property type="molecule type" value="Genomic_DNA"/>
</dbReference>
<dbReference type="Proteomes" id="UP000292052">
    <property type="component" value="Unassembled WGS sequence"/>
</dbReference>
<evidence type="ECO:0000256" key="1">
    <source>
        <dbReference type="SAM" id="Coils"/>
    </source>
</evidence>
<name>A0A482VQ77_ASBVE</name>
<proteinExistence type="predicted"/>
<keyword evidence="3" id="KW-1185">Reference proteome</keyword>
<reference evidence="2 3" key="1">
    <citation type="submission" date="2017-03" db="EMBL/GenBank/DDBJ databases">
        <title>Genome of the blue death feigning beetle - Asbolus verrucosus.</title>
        <authorList>
            <person name="Rider S.D."/>
        </authorList>
    </citation>
    <scope>NUCLEOTIDE SEQUENCE [LARGE SCALE GENOMIC DNA]</scope>
    <source>
        <strain evidence="2">Butters</strain>
        <tissue evidence="2">Head and leg muscle</tissue>
    </source>
</reference>
<accession>A0A482VQ77</accession>
<evidence type="ECO:0000313" key="3">
    <source>
        <dbReference type="Proteomes" id="UP000292052"/>
    </source>
</evidence>
<dbReference type="AlphaFoldDB" id="A0A482VQ77"/>
<gene>
    <name evidence="2" type="ORF">BDFB_004092</name>
</gene>
<sequence length="433" mass="50128">MENENISPALYETPPSQMTSQEFQRMLYTWFEEKGLVADLRSYLRVLMINKLRNTTVGKIDHNKTNFSLPKQAFSLVIAEHLLREGCHYTLSIFSTEVPGVANQLPFSLFEAHCQKESDTWRFDQDSVLNVLELVGISKNSNESLRIAALYFRNYGSLLSCMISSKTADGARDSKIDSKNNEDIGDYLNRVLSVMGVPTNIIDEVGKRLQQNITQERERNTSLIQGHFGKIIEELKMQLEAKDNHIKQLVDEHVVQKKDNKKLRSDLKDTRKRLNQMILQEKSVKMKEEQIREQLEELGKLQQGLKESFHKDKEKILEPCAQKHCTQSCQNNLLLREELQKEILQMQETDKNKTVEIERLNAKVNSLLRSLQNSQIKIEFLNSCLLRSNQINMDQGEEPRVLSDETSESLTEEVLKEVRSKLLELERESDELD</sequence>
<dbReference type="OrthoDB" id="206339at2759"/>
<comment type="caution">
    <text evidence="2">The sequence shown here is derived from an EMBL/GenBank/DDBJ whole genome shotgun (WGS) entry which is preliminary data.</text>
</comment>
<feature type="coiled-coil region" evidence="1">
    <location>
        <begin position="232"/>
        <end position="304"/>
    </location>
</feature>
<protein>
    <submittedName>
        <fullName evidence="2">MLP1-like</fullName>
    </submittedName>
</protein>
<organism evidence="2 3">
    <name type="scientific">Asbolus verrucosus</name>
    <name type="common">Desert ironclad beetle</name>
    <dbReference type="NCBI Taxonomy" id="1661398"/>
    <lineage>
        <taxon>Eukaryota</taxon>
        <taxon>Metazoa</taxon>
        <taxon>Ecdysozoa</taxon>
        <taxon>Arthropoda</taxon>
        <taxon>Hexapoda</taxon>
        <taxon>Insecta</taxon>
        <taxon>Pterygota</taxon>
        <taxon>Neoptera</taxon>
        <taxon>Endopterygota</taxon>
        <taxon>Coleoptera</taxon>
        <taxon>Polyphaga</taxon>
        <taxon>Cucujiformia</taxon>
        <taxon>Tenebrionidae</taxon>
        <taxon>Pimeliinae</taxon>
        <taxon>Asbolus</taxon>
    </lineage>
</organism>
<keyword evidence="1" id="KW-0175">Coiled coil</keyword>